<dbReference type="EMBL" id="JAPTSV010000007">
    <property type="protein sequence ID" value="KAJ1525678.1"/>
    <property type="molecule type" value="Genomic_DNA"/>
</dbReference>
<dbReference type="Pfam" id="PF00089">
    <property type="entry name" value="Trypsin"/>
    <property type="match status" value="1"/>
</dbReference>
<gene>
    <name evidence="4" type="ORF">ONE63_008894</name>
</gene>
<dbReference type="InterPro" id="IPR043504">
    <property type="entry name" value="Peptidase_S1_PA_chymotrypsin"/>
</dbReference>
<evidence type="ECO:0000256" key="2">
    <source>
        <dbReference type="ARBA" id="ARBA00024195"/>
    </source>
</evidence>
<keyword evidence="5" id="KW-1185">Reference proteome</keyword>
<name>A0AAV7XKL5_9NEOP</name>
<dbReference type="InterPro" id="IPR001254">
    <property type="entry name" value="Trypsin_dom"/>
</dbReference>
<dbReference type="SUPFAM" id="SSF50494">
    <property type="entry name" value="Trypsin-like serine proteases"/>
    <property type="match status" value="1"/>
</dbReference>
<dbReference type="InterPro" id="IPR051487">
    <property type="entry name" value="Ser/Thr_Proteases_Immune/Dev"/>
</dbReference>
<sequence>MPFCHCVGVAGDYPYQVAVVPYSNPEDVHVCGGSLLAAKWVLSSASCVNYCRDASAHARRSNTFLRVILGAVSLTHDEPEQKWFTVADAVSHPDTKSDLILLRLNKRVAFSDYIQPVSLAGKSASDLADMRLTGWGSAESNDITVFLPQVALTSGTFARQCDRIYPTLFVRLDPFVDWIRATIGAERY</sequence>
<feature type="domain" description="Peptidase S1" evidence="3">
    <location>
        <begin position="8"/>
        <end position="188"/>
    </location>
</feature>
<dbReference type="PANTHER" id="PTHR24256">
    <property type="entry name" value="TRYPTASE-RELATED"/>
    <property type="match status" value="1"/>
</dbReference>
<dbReference type="GO" id="GO:0006508">
    <property type="term" value="P:proteolysis"/>
    <property type="evidence" value="ECO:0007669"/>
    <property type="project" value="InterPro"/>
</dbReference>
<proteinExistence type="inferred from homology"/>
<dbReference type="Gene3D" id="2.40.10.10">
    <property type="entry name" value="Trypsin-like serine proteases"/>
    <property type="match status" value="1"/>
</dbReference>
<dbReference type="AlphaFoldDB" id="A0AAV7XKL5"/>
<keyword evidence="1" id="KW-1015">Disulfide bond</keyword>
<dbReference type="GO" id="GO:0004252">
    <property type="term" value="F:serine-type endopeptidase activity"/>
    <property type="evidence" value="ECO:0007669"/>
    <property type="project" value="InterPro"/>
</dbReference>
<accession>A0AAV7XKL5</accession>
<evidence type="ECO:0000256" key="1">
    <source>
        <dbReference type="ARBA" id="ARBA00023157"/>
    </source>
</evidence>
<evidence type="ECO:0000259" key="3">
    <source>
        <dbReference type="PROSITE" id="PS50240"/>
    </source>
</evidence>
<protein>
    <recommendedName>
        <fullName evidence="3">Peptidase S1 domain-containing protein</fullName>
    </recommendedName>
</protein>
<organism evidence="4 5">
    <name type="scientific">Megalurothrips usitatus</name>
    <name type="common">bean blossom thrips</name>
    <dbReference type="NCBI Taxonomy" id="439358"/>
    <lineage>
        <taxon>Eukaryota</taxon>
        <taxon>Metazoa</taxon>
        <taxon>Ecdysozoa</taxon>
        <taxon>Arthropoda</taxon>
        <taxon>Hexapoda</taxon>
        <taxon>Insecta</taxon>
        <taxon>Pterygota</taxon>
        <taxon>Neoptera</taxon>
        <taxon>Paraneoptera</taxon>
        <taxon>Thysanoptera</taxon>
        <taxon>Terebrantia</taxon>
        <taxon>Thripoidea</taxon>
        <taxon>Thripidae</taxon>
        <taxon>Megalurothrips</taxon>
    </lineage>
</organism>
<dbReference type="InterPro" id="IPR009003">
    <property type="entry name" value="Peptidase_S1_PA"/>
</dbReference>
<evidence type="ECO:0000313" key="5">
    <source>
        <dbReference type="Proteomes" id="UP001075354"/>
    </source>
</evidence>
<evidence type="ECO:0000313" key="4">
    <source>
        <dbReference type="EMBL" id="KAJ1525678.1"/>
    </source>
</evidence>
<dbReference type="PROSITE" id="PS50240">
    <property type="entry name" value="TRYPSIN_DOM"/>
    <property type="match status" value="1"/>
</dbReference>
<dbReference type="SMART" id="SM00020">
    <property type="entry name" value="Tryp_SPc"/>
    <property type="match status" value="1"/>
</dbReference>
<comment type="caution">
    <text evidence="4">The sequence shown here is derived from an EMBL/GenBank/DDBJ whole genome shotgun (WGS) entry which is preliminary data.</text>
</comment>
<comment type="similarity">
    <text evidence="2">Belongs to the peptidase S1 family. CLIP subfamily.</text>
</comment>
<dbReference type="Proteomes" id="UP001075354">
    <property type="component" value="Chromosome 7"/>
</dbReference>
<reference evidence="4" key="1">
    <citation type="submission" date="2022-12" db="EMBL/GenBank/DDBJ databases">
        <title>Chromosome-level genome assembly of the bean flower thrips Megalurothrips usitatus.</title>
        <authorList>
            <person name="Ma L."/>
            <person name="Liu Q."/>
            <person name="Li H."/>
            <person name="Cai W."/>
        </authorList>
    </citation>
    <scope>NUCLEOTIDE SEQUENCE</scope>
    <source>
        <strain evidence="4">Cailab_2022a</strain>
    </source>
</reference>